<keyword evidence="1" id="KW-0472">Membrane</keyword>
<keyword evidence="1" id="KW-1133">Transmembrane helix</keyword>
<protein>
    <submittedName>
        <fullName evidence="3">Metal-dependent hydrolase</fullName>
    </submittedName>
</protein>
<keyword evidence="3" id="KW-0378">Hydrolase</keyword>
<evidence type="ECO:0000313" key="2">
    <source>
        <dbReference type="EMBL" id="HGE65671.1"/>
    </source>
</evidence>
<evidence type="ECO:0000313" key="4">
    <source>
        <dbReference type="EMBL" id="HHF47881.1"/>
    </source>
</evidence>
<feature type="transmembrane region" description="Helical" evidence="1">
    <location>
        <begin position="66"/>
        <end position="87"/>
    </location>
</feature>
<dbReference type="PANTHER" id="PTHR35531">
    <property type="entry name" value="INNER MEMBRANE PROTEIN YBCI-RELATED"/>
    <property type="match status" value="1"/>
</dbReference>
<evidence type="ECO:0000256" key="1">
    <source>
        <dbReference type="SAM" id="Phobius"/>
    </source>
</evidence>
<comment type="caution">
    <text evidence="3">The sequence shown here is derived from an EMBL/GenBank/DDBJ whole genome shotgun (WGS) entry which is preliminary data.</text>
</comment>
<name>A0A7C4S610_9EURY</name>
<dbReference type="EMBL" id="DTPI01000006">
    <property type="protein sequence ID" value="HGE65671.1"/>
    <property type="molecule type" value="Genomic_DNA"/>
</dbReference>
<organism evidence="3">
    <name type="scientific">Geoglobus ahangari</name>
    <dbReference type="NCBI Taxonomy" id="113653"/>
    <lineage>
        <taxon>Archaea</taxon>
        <taxon>Methanobacteriati</taxon>
        <taxon>Methanobacteriota</taxon>
        <taxon>Archaeoglobi</taxon>
        <taxon>Archaeoglobales</taxon>
        <taxon>Archaeoglobaceae</taxon>
        <taxon>Geoglobus</taxon>
    </lineage>
</organism>
<dbReference type="AlphaFoldDB" id="A0A7C4S610"/>
<dbReference type="EMBL" id="DTAK01000047">
    <property type="protein sequence ID" value="HGU59753.1"/>
    <property type="molecule type" value="Genomic_DNA"/>
</dbReference>
<dbReference type="PANTHER" id="PTHR35531:SF1">
    <property type="entry name" value="INNER MEMBRANE PROTEIN YBCI-RELATED"/>
    <property type="match status" value="1"/>
</dbReference>
<dbReference type="EMBL" id="DRUC01000024">
    <property type="protein sequence ID" value="HHF47881.1"/>
    <property type="molecule type" value="Genomic_DNA"/>
</dbReference>
<reference evidence="3" key="1">
    <citation type="journal article" date="2020" name="mSystems">
        <title>Genome- and Community-Level Interaction Insights into Carbon Utilization and Element Cycling Functions of Hydrothermarchaeota in Hydrothermal Sediment.</title>
        <authorList>
            <person name="Zhou Z."/>
            <person name="Liu Y."/>
            <person name="Xu W."/>
            <person name="Pan J."/>
            <person name="Luo Z.H."/>
            <person name="Li M."/>
        </authorList>
    </citation>
    <scope>NUCLEOTIDE SEQUENCE [LARGE SCALE GENOMIC DNA]</scope>
    <source>
        <strain evidence="4">SpSt-10</strain>
        <strain evidence="3">SpSt-62</strain>
        <strain evidence="2">SpSt-97</strain>
    </source>
</reference>
<dbReference type="InterPro" id="IPR007404">
    <property type="entry name" value="YdjM-like"/>
</dbReference>
<sequence length="160" mass="18368">MRYPTHIIFALVTILPLYHYTKLPLISYLFIASWASLLPDIDHSQSHLGKSVLSGIIRITTTHRGWTHSLFGMLVFCFIFTLILHFLKLDLAYAIPFALGYLSHLISDSLNPTGIRWFWPSKKRIGIGLITTGSKREILFRYLLIMILGIEVLKESLGYF</sequence>
<dbReference type="Pfam" id="PF04307">
    <property type="entry name" value="YdjM"/>
    <property type="match status" value="1"/>
</dbReference>
<dbReference type="GO" id="GO:0016787">
    <property type="term" value="F:hydrolase activity"/>
    <property type="evidence" value="ECO:0007669"/>
    <property type="project" value="UniProtKB-KW"/>
</dbReference>
<proteinExistence type="predicted"/>
<feature type="transmembrane region" description="Helical" evidence="1">
    <location>
        <begin position="6"/>
        <end position="31"/>
    </location>
</feature>
<evidence type="ECO:0000313" key="3">
    <source>
        <dbReference type="EMBL" id="HGU59753.1"/>
    </source>
</evidence>
<gene>
    <name evidence="4" type="ORF">ENL48_01355</name>
    <name evidence="3" type="ORF">ENT89_06355</name>
    <name evidence="2" type="ORF">ENX77_00830</name>
</gene>
<keyword evidence="1" id="KW-0812">Transmembrane</keyword>
<accession>A0A7C4S610</accession>